<keyword evidence="2" id="KW-1185">Reference proteome</keyword>
<evidence type="ECO:0000313" key="1">
    <source>
        <dbReference type="EMBL" id="KWV55782.1"/>
    </source>
</evidence>
<dbReference type="EMBL" id="LNCD01000050">
    <property type="protein sequence ID" value="KWV55782.1"/>
    <property type="molecule type" value="Genomic_DNA"/>
</dbReference>
<evidence type="ECO:0000313" key="2">
    <source>
        <dbReference type="Proteomes" id="UP000068164"/>
    </source>
</evidence>
<comment type="caution">
    <text evidence="1">The sequence shown here is derived from an EMBL/GenBank/DDBJ whole genome shotgun (WGS) entry which is preliminary data.</text>
</comment>
<name>A0A109JVC3_9HYPH</name>
<protein>
    <submittedName>
        <fullName evidence="1">Uncharacterized protein</fullName>
    </submittedName>
</protein>
<accession>A0A109JVC3</accession>
<proteinExistence type="predicted"/>
<reference evidence="1 2" key="1">
    <citation type="submission" date="2015-11" db="EMBL/GenBank/DDBJ databases">
        <title>Draft Genome Sequence of the Strain BR 10423 (Rhizobium sp.) isolated from nodules of Mimosa pudica.</title>
        <authorList>
            <person name="Barauna A.C."/>
            <person name="Zilli J.E."/>
            <person name="Simoes-Araujo J.L."/>
            <person name="Reis V.M."/>
            <person name="James E.K."/>
            <person name="Reis F.B.Jr."/>
            <person name="Rouws L.F."/>
            <person name="Passos S.R."/>
            <person name="Gois S.R."/>
        </authorList>
    </citation>
    <scope>NUCLEOTIDE SEQUENCE [LARGE SCALE GENOMIC DNA]</scope>
    <source>
        <strain evidence="1 2">BR10423</strain>
    </source>
</reference>
<organism evidence="1 2">
    <name type="scientific">Rhizobium altiplani</name>
    <dbReference type="NCBI Taxonomy" id="1864509"/>
    <lineage>
        <taxon>Bacteria</taxon>
        <taxon>Pseudomonadati</taxon>
        <taxon>Pseudomonadota</taxon>
        <taxon>Alphaproteobacteria</taxon>
        <taxon>Hyphomicrobiales</taxon>
        <taxon>Rhizobiaceae</taxon>
        <taxon>Rhizobium/Agrobacterium group</taxon>
        <taxon>Rhizobium</taxon>
    </lineage>
</organism>
<dbReference type="AlphaFoldDB" id="A0A109JVC3"/>
<dbReference type="OrthoDB" id="7774794at2"/>
<dbReference type="RefSeq" id="WP_025660329.1">
    <property type="nucleotide sequence ID" value="NZ_LNCD01000050.1"/>
</dbReference>
<dbReference type="Proteomes" id="UP000068164">
    <property type="component" value="Unassembled WGS sequence"/>
</dbReference>
<sequence length="77" mass="8593">MRDIYKPFVATDDPDRDIRCQDALQFAFRDLVAASVDAGWSEHEALEAIATLADDGLRRIGANDDAQTLLDVLRRMA</sequence>
<gene>
    <name evidence="1" type="ORF">AS026_36365</name>
</gene>